<evidence type="ECO:0000313" key="3">
    <source>
        <dbReference type="Proteomes" id="UP000632222"/>
    </source>
</evidence>
<evidence type="ECO:0000313" key="2">
    <source>
        <dbReference type="EMBL" id="GGJ32019.1"/>
    </source>
</evidence>
<dbReference type="Pfam" id="PF13460">
    <property type="entry name" value="NAD_binding_10"/>
    <property type="match status" value="1"/>
</dbReference>
<dbReference type="InterPro" id="IPR051606">
    <property type="entry name" value="Polyketide_Oxido-like"/>
</dbReference>
<dbReference type="InterPro" id="IPR016040">
    <property type="entry name" value="NAD(P)-bd_dom"/>
</dbReference>
<protein>
    <submittedName>
        <fullName evidence="2">NAD-dependent dehydratase</fullName>
    </submittedName>
</protein>
<dbReference type="SUPFAM" id="SSF51735">
    <property type="entry name" value="NAD(P)-binding Rossmann-fold domains"/>
    <property type="match status" value="1"/>
</dbReference>
<dbReference type="EMBL" id="BMOD01000005">
    <property type="protein sequence ID" value="GGJ32019.1"/>
    <property type="molecule type" value="Genomic_DNA"/>
</dbReference>
<organism evidence="2 3">
    <name type="scientific">Deinococcus roseus</name>
    <dbReference type="NCBI Taxonomy" id="392414"/>
    <lineage>
        <taxon>Bacteria</taxon>
        <taxon>Thermotogati</taxon>
        <taxon>Deinococcota</taxon>
        <taxon>Deinococci</taxon>
        <taxon>Deinococcales</taxon>
        <taxon>Deinococcaceae</taxon>
        <taxon>Deinococcus</taxon>
    </lineage>
</organism>
<dbReference type="InterPro" id="IPR036291">
    <property type="entry name" value="NAD(P)-bd_dom_sf"/>
</dbReference>
<proteinExistence type="predicted"/>
<keyword evidence="3" id="KW-1185">Reference proteome</keyword>
<dbReference type="PANTHER" id="PTHR43355:SF2">
    <property type="entry name" value="FLAVIN REDUCTASE (NADPH)"/>
    <property type="match status" value="1"/>
</dbReference>
<comment type="caution">
    <text evidence="2">The sequence shown here is derived from an EMBL/GenBank/DDBJ whole genome shotgun (WGS) entry which is preliminary data.</text>
</comment>
<dbReference type="CDD" id="cd05244">
    <property type="entry name" value="BVR-B_like_SDR_a"/>
    <property type="match status" value="1"/>
</dbReference>
<sequence length="208" mass="22058">MKILLIGSTGFVGSALLKEALHKGHEVTAVVRREGALQETAGLSVVPATITSSEQVADLARGHDVVIASVSARKPGDTPIPEVIQTVAAGAQQAGVKLFVVGGAGSLEVAPGVKLMDIPQFPAEYKHEAQQQGEALELLKSTDHNWTYLSPAAIIAPGERTTQYRLGTDQLLSDAAGNSNISVEDYAHAVISELEDPKHERQRFTIAY</sequence>
<dbReference type="Proteomes" id="UP000632222">
    <property type="component" value="Unassembled WGS sequence"/>
</dbReference>
<dbReference type="RefSeq" id="WP_189002331.1">
    <property type="nucleotide sequence ID" value="NZ_BMOD01000005.1"/>
</dbReference>
<gene>
    <name evidence="2" type="ORF">GCM10008938_17780</name>
</gene>
<name>A0ABQ2CYK5_9DEIO</name>
<dbReference type="PANTHER" id="PTHR43355">
    <property type="entry name" value="FLAVIN REDUCTASE (NADPH)"/>
    <property type="match status" value="1"/>
</dbReference>
<dbReference type="Gene3D" id="3.40.50.720">
    <property type="entry name" value="NAD(P)-binding Rossmann-like Domain"/>
    <property type="match status" value="1"/>
</dbReference>
<evidence type="ECO:0000259" key="1">
    <source>
        <dbReference type="Pfam" id="PF13460"/>
    </source>
</evidence>
<accession>A0ABQ2CYK5</accession>
<reference evidence="3" key="1">
    <citation type="journal article" date="2019" name="Int. J. Syst. Evol. Microbiol.">
        <title>The Global Catalogue of Microorganisms (GCM) 10K type strain sequencing project: providing services to taxonomists for standard genome sequencing and annotation.</title>
        <authorList>
            <consortium name="The Broad Institute Genomics Platform"/>
            <consortium name="The Broad Institute Genome Sequencing Center for Infectious Disease"/>
            <person name="Wu L."/>
            <person name="Ma J."/>
        </authorList>
    </citation>
    <scope>NUCLEOTIDE SEQUENCE [LARGE SCALE GENOMIC DNA]</scope>
    <source>
        <strain evidence="3">JCM 14370</strain>
    </source>
</reference>
<feature type="domain" description="NAD(P)-binding" evidence="1">
    <location>
        <begin position="7"/>
        <end position="197"/>
    </location>
</feature>